<gene>
    <name evidence="5" type="ORF">Ae201684_013426</name>
</gene>
<dbReference type="SUPFAM" id="SSF56235">
    <property type="entry name" value="N-terminal nucleophile aminohydrolases (Ntn hydrolases)"/>
    <property type="match status" value="1"/>
</dbReference>
<dbReference type="Gene3D" id="3.60.60.10">
    <property type="entry name" value="Penicillin V Acylase, Chain A"/>
    <property type="match status" value="1"/>
</dbReference>
<feature type="chain" id="PRO_5026221905" description="Choloylglycine hydrolase/NAAA C-terminal domain-containing protein" evidence="3">
    <location>
        <begin position="22"/>
        <end position="341"/>
    </location>
</feature>
<evidence type="ECO:0000256" key="3">
    <source>
        <dbReference type="SAM" id="SignalP"/>
    </source>
</evidence>
<dbReference type="Proteomes" id="UP000481153">
    <property type="component" value="Unassembled WGS sequence"/>
</dbReference>
<accession>A0A6G0WNE7</accession>
<comment type="similarity">
    <text evidence="1">Belongs to the peptidase C59 family.</text>
</comment>
<evidence type="ECO:0000256" key="1">
    <source>
        <dbReference type="ARBA" id="ARBA00006625"/>
    </source>
</evidence>
<keyword evidence="2" id="KW-0378">Hydrolase</keyword>
<protein>
    <recommendedName>
        <fullName evidence="4">Choloylglycine hydrolase/NAAA C-terminal domain-containing protein</fullName>
    </recommendedName>
</protein>
<dbReference type="Pfam" id="PF02275">
    <property type="entry name" value="CBAH"/>
    <property type="match status" value="1"/>
</dbReference>
<dbReference type="InterPro" id="IPR029055">
    <property type="entry name" value="Ntn_hydrolases_N"/>
</dbReference>
<dbReference type="PANTHER" id="PTHR35527:SF2">
    <property type="entry name" value="HYDROLASE"/>
    <property type="match status" value="1"/>
</dbReference>
<keyword evidence="6" id="KW-1185">Reference proteome</keyword>
<keyword evidence="3" id="KW-0732">Signal</keyword>
<dbReference type="InterPro" id="IPR029132">
    <property type="entry name" value="CBAH/NAAA_C"/>
</dbReference>
<dbReference type="EMBL" id="VJMJ01000172">
    <property type="protein sequence ID" value="KAF0728857.1"/>
    <property type="molecule type" value="Genomic_DNA"/>
</dbReference>
<feature type="signal peptide" evidence="3">
    <location>
        <begin position="1"/>
        <end position="21"/>
    </location>
</feature>
<comment type="caution">
    <text evidence="5">The sequence shown here is derived from an EMBL/GenBank/DDBJ whole genome shotgun (WGS) entry which is preliminary data.</text>
</comment>
<sequence>MTLGVAAWTALLGASAATVTACSDFLLNSTSNVISARTMDFNLDLATAVEMVPVGTEFVEQSGFTWTNKLGFLSFNVHTLPFATDGLNTEGLSAAWLYMTDTIYPTPNLLDQSRPVVSNLCSYVLGNFATVDEVKLGLQRIQLTGIDLSNVELAFQAGLGPLRMLPLHISVHDAFGASIVIEFLHGTMYIVDNPLGVLTNEPAFHDQLANLASSSAIPGGYSSSDRFVRLVHFNRMSNEDTYDVLTSFTAASQAQSGVARALHVLNTVVQPIISSTFATEWIVVRDHQRRYIYIQDTESSLLRRIDLNALDFYDVSKKQTWIIAQVGRAWYVDATDQMEIF</sequence>
<dbReference type="GO" id="GO:0016787">
    <property type="term" value="F:hydrolase activity"/>
    <property type="evidence" value="ECO:0007669"/>
    <property type="project" value="UniProtKB-KW"/>
</dbReference>
<name>A0A6G0WNE7_9STRA</name>
<dbReference type="PANTHER" id="PTHR35527">
    <property type="entry name" value="CHOLOYLGLYCINE HYDROLASE"/>
    <property type="match status" value="1"/>
</dbReference>
<dbReference type="InterPro" id="IPR052193">
    <property type="entry name" value="Peptidase_C59"/>
</dbReference>
<feature type="domain" description="Choloylglycine hydrolase/NAAA C-terminal" evidence="4">
    <location>
        <begin position="22"/>
        <end position="213"/>
    </location>
</feature>
<evidence type="ECO:0000256" key="2">
    <source>
        <dbReference type="ARBA" id="ARBA00022801"/>
    </source>
</evidence>
<evidence type="ECO:0000313" key="6">
    <source>
        <dbReference type="Proteomes" id="UP000481153"/>
    </source>
</evidence>
<dbReference type="AlphaFoldDB" id="A0A6G0WNE7"/>
<evidence type="ECO:0000259" key="4">
    <source>
        <dbReference type="Pfam" id="PF02275"/>
    </source>
</evidence>
<organism evidence="5 6">
    <name type="scientific">Aphanomyces euteiches</name>
    <dbReference type="NCBI Taxonomy" id="100861"/>
    <lineage>
        <taxon>Eukaryota</taxon>
        <taxon>Sar</taxon>
        <taxon>Stramenopiles</taxon>
        <taxon>Oomycota</taxon>
        <taxon>Saprolegniomycetes</taxon>
        <taxon>Saprolegniales</taxon>
        <taxon>Verrucalvaceae</taxon>
        <taxon>Aphanomyces</taxon>
    </lineage>
</organism>
<reference evidence="5 6" key="1">
    <citation type="submission" date="2019-07" db="EMBL/GenBank/DDBJ databases">
        <title>Genomics analysis of Aphanomyces spp. identifies a new class of oomycete effector associated with host adaptation.</title>
        <authorList>
            <person name="Gaulin E."/>
        </authorList>
    </citation>
    <scope>NUCLEOTIDE SEQUENCE [LARGE SCALE GENOMIC DNA]</scope>
    <source>
        <strain evidence="5 6">ATCC 201684</strain>
    </source>
</reference>
<proteinExistence type="inferred from homology"/>
<dbReference type="VEuPathDB" id="FungiDB:AeMF1_018654"/>
<evidence type="ECO:0000313" key="5">
    <source>
        <dbReference type="EMBL" id="KAF0728857.1"/>
    </source>
</evidence>